<keyword evidence="2" id="KW-0732">Signal</keyword>
<dbReference type="OrthoDB" id="5508969at2"/>
<sequence>MSGPRPRTLMHRPLKISLLGSAAYLALSSVAWAGTITAEGNVIALDDITQVSSVTGTALFDEATIGEIPLDQYADQGLTFHVGELATILPGVMEAGESINPRYVKPGMLFPWPIGGGGVQLNSIVFYAGAVTFSDSVTQFGLTAGSSSVQYITAWDQAGVMIGQVKWEPGEDEEASAAFVGIDTMGTPIGMLTYGNDDVWGGETYDVVGDGSSSDSWIWGTGQPCATEADCFDDMGPCNVHMCSDGACSYPATTEPCDDNNACTEADTCSEGLCSGTEVNCSDGLVCTFDTCDPARGCSNDAIEGCCLGDEDCPEGWMCIVSSNTCVEGPPPPPPPPPDETDDGDESESDSGGETGPAVDEDGGGGCGCTSEERGSGALLGLLALVVLGSTRRRRDDAAD</sequence>
<comment type="caution">
    <text evidence="3">The sequence shown here is derived from an EMBL/GenBank/DDBJ whole genome shotgun (WGS) entry which is preliminary data.</text>
</comment>
<dbReference type="Proteomes" id="UP000237968">
    <property type="component" value="Unassembled WGS sequence"/>
</dbReference>
<dbReference type="AlphaFoldDB" id="A0A2S9YEJ5"/>
<dbReference type="NCBIfam" id="TIGR03382">
    <property type="entry name" value="GC_trans_RRR"/>
    <property type="match status" value="1"/>
</dbReference>
<feature type="compositionally biased region" description="Pro residues" evidence="1">
    <location>
        <begin position="329"/>
        <end position="338"/>
    </location>
</feature>
<reference evidence="3 4" key="1">
    <citation type="submission" date="2018-03" db="EMBL/GenBank/DDBJ databases">
        <title>Draft Genome Sequences of the Obligatory Marine Myxobacteria Enhygromyxa salina SWB005.</title>
        <authorList>
            <person name="Poehlein A."/>
            <person name="Moghaddam J.A."/>
            <person name="Harms H."/>
            <person name="Alanjari M."/>
            <person name="Koenig G.M."/>
            <person name="Daniel R."/>
            <person name="Schaeberle T.F."/>
        </authorList>
    </citation>
    <scope>NUCLEOTIDE SEQUENCE [LARGE SCALE GENOMIC DNA]</scope>
    <source>
        <strain evidence="3 4">SWB005</strain>
    </source>
</reference>
<dbReference type="InterPro" id="IPR017756">
    <property type="entry name" value="TM_Gly-Cys-Arg_CS"/>
</dbReference>
<evidence type="ECO:0000256" key="1">
    <source>
        <dbReference type="SAM" id="MobiDB-lite"/>
    </source>
</evidence>
<feature type="chain" id="PRO_5015727445" evidence="2">
    <location>
        <begin position="34"/>
        <end position="400"/>
    </location>
</feature>
<proteinExistence type="predicted"/>
<accession>A0A2S9YEJ5</accession>
<dbReference type="InterPro" id="IPR024038">
    <property type="entry name" value="MYXO-CTERM"/>
</dbReference>
<protein>
    <submittedName>
        <fullName evidence="3">Uncharacterized protein</fullName>
    </submittedName>
</protein>
<evidence type="ECO:0000313" key="3">
    <source>
        <dbReference type="EMBL" id="PRQ03431.1"/>
    </source>
</evidence>
<organism evidence="3 4">
    <name type="scientific">Enhygromyxa salina</name>
    <dbReference type="NCBI Taxonomy" id="215803"/>
    <lineage>
        <taxon>Bacteria</taxon>
        <taxon>Pseudomonadati</taxon>
        <taxon>Myxococcota</taxon>
        <taxon>Polyangia</taxon>
        <taxon>Nannocystales</taxon>
        <taxon>Nannocystaceae</taxon>
        <taxon>Enhygromyxa</taxon>
    </lineage>
</organism>
<name>A0A2S9YEJ5_9BACT</name>
<feature type="compositionally biased region" description="Acidic residues" evidence="1">
    <location>
        <begin position="339"/>
        <end position="351"/>
    </location>
</feature>
<dbReference type="EMBL" id="PVNK01000085">
    <property type="protein sequence ID" value="PRQ03431.1"/>
    <property type="molecule type" value="Genomic_DNA"/>
</dbReference>
<evidence type="ECO:0000256" key="2">
    <source>
        <dbReference type="SAM" id="SignalP"/>
    </source>
</evidence>
<gene>
    <name evidence="3" type="ORF">ENSA5_15920</name>
</gene>
<dbReference type="NCBIfam" id="TIGR03901">
    <property type="entry name" value="MYXO-CTERM"/>
    <property type="match status" value="1"/>
</dbReference>
<evidence type="ECO:0000313" key="4">
    <source>
        <dbReference type="Proteomes" id="UP000237968"/>
    </source>
</evidence>
<feature type="signal peptide" evidence="2">
    <location>
        <begin position="1"/>
        <end position="33"/>
    </location>
</feature>
<feature type="region of interest" description="Disordered" evidence="1">
    <location>
        <begin position="327"/>
        <end position="370"/>
    </location>
</feature>
<keyword evidence="4" id="KW-1185">Reference proteome</keyword>